<keyword evidence="2 9" id="KW-0566">Pantothenate biosynthesis</keyword>
<sequence>MLRQILLAKLHRATVTECDLNYNGSIKIDEELLEKSGMREFERVDVFDITNGNRFSTYIIVGERGSGVIGINGAAARLVQVGDKVIVMNYGIMDETEIENHKPCIILLNDNNKIESIL</sequence>
<dbReference type="AlphaFoldDB" id="B0VHX3"/>
<dbReference type="HOGENOM" id="CLU_115305_2_0_0"/>
<evidence type="ECO:0000256" key="12">
    <source>
        <dbReference type="PIRSR" id="PIRSR006246-3"/>
    </source>
</evidence>
<evidence type="ECO:0000313" key="15">
    <source>
        <dbReference type="Proteomes" id="UP000002019"/>
    </source>
</evidence>
<dbReference type="RefSeq" id="WP_015424802.1">
    <property type="nucleotide sequence ID" value="NC_020449.1"/>
</dbReference>
<dbReference type="OrthoDB" id="9803983at2"/>
<dbReference type="SUPFAM" id="SSF50692">
    <property type="entry name" value="ADC-like"/>
    <property type="match status" value="1"/>
</dbReference>
<evidence type="ECO:0000256" key="13">
    <source>
        <dbReference type="PIRSR" id="PIRSR006246-5"/>
    </source>
</evidence>
<dbReference type="CDD" id="cd06919">
    <property type="entry name" value="Asp_decarbox"/>
    <property type="match status" value="1"/>
</dbReference>
<comment type="cofactor">
    <cofactor evidence="9 10">
        <name>pyruvate</name>
        <dbReference type="ChEBI" id="CHEBI:15361"/>
    </cofactor>
    <text evidence="9 10">Binds 1 pyruvoyl group covalently per subunit.</text>
</comment>
<organism evidence="14 15">
    <name type="scientific">Cloacimonas acidaminovorans (strain Evry)</name>
    <dbReference type="NCBI Taxonomy" id="459349"/>
    <lineage>
        <taxon>Bacteria</taxon>
        <taxon>Pseudomonadati</taxon>
        <taxon>Candidatus Cloacimonadota</taxon>
        <taxon>Candidatus Cloacimonadia</taxon>
        <taxon>Candidatus Cloacimonadales</taxon>
        <taxon>Candidatus Cloacimonadaceae</taxon>
        <taxon>Candidatus Cloacimonas</taxon>
    </lineage>
</organism>
<feature type="binding site" evidence="9 11">
    <location>
        <begin position="73"/>
        <end position="75"/>
    </location>
    <ligand>
        <name>substrate</name>
    </ligand>
</feature>
<keyword evidence="8 9" id="KW-0670">Pyruvate</keyword>
<dbReference type="KEGG" id="caci:CLOAM1081"/>
<dbReference type="PIRSF" id="PIRSF006246">
    <property type="entry name" value="Asp_decarbox"/>
    <property type="match status" value="1"/>
</dbReference>
<name>B0VHX3_CLOAI</name>
<proteinExistence type="inferred from homology"/>
<dbReference type="GO" id="GO:0006523">
    <property type="term" value="P:alanine biosynthetic process"/>
    <property type="evidence" value="ECO:0007669"/>
    <property type="project" value="InterPro"/>
</dbReference>
<feature type="binding site" evidence="9 11">
    <location>
        <position position="57"/>
    </location>
    <ligand>
        <name>substrate</name>
    </ligand>
</feature>
<evidence type="ECO:0000256" key="3">
    <source>
        <dbReference type="ARBA" id="ARBA00022793"/>
    </source>
</evidence>
<dbReference type="EC" id="4.1.1.11" evidence="9"/>
<dbReference type="Gene3D" id="2.40.40.20">
    <property type="match status" value="1"/>
</dbReference>
<dbReference type="PANTHER" id="PTHR21012:SF0">
    <property type="entry name" value="ASPARTATE 1-DECARBOXYLASE"/>
    <property type="match status" value="1"/>
</dbReference>
<evidence type="ECO:0000256" key="8">
    <source>
        <dbReference type="ARBA" id="ARBA00023317"/>
    </source>
</evidence>
<accession>B0VHX3</accession>
<comment type="function">
    <text evidence="9">Catalyzes the pyruvoyl-dependent decarboxylation of aspartate to produce beta-alanine.</text>
</comment>
<feature type="active site" description="Proton donor" evidence="9 10">
    <location>
        <position position="58"/>
    </location>
</feature>
<feature type="chain" id="PRO_5013997355" description="Aspartate 1-decarboxylase beta chain" evidence="9 13">
    <location>
        <begin position="1"/>
        <end position="24"/>
    </location>
</feature>
<dbReference type="STRING" id="459349.CLOAM1081"/>
<keyword evidence="6 9" id="KW-0456">Lyase</keyword>
<evidence type="ECO:0000256" key="11">
    <source>
        <dbReference type="PIRSR" id="PIRSR006246-2"/>
    </source>
</evidence>
<dbReference type="InterPro" id="IPR003190">
    <property type="entry name" value="Asp_decarbox"/>
</dbReference>
<comment type="subunit">
    <text evidence="9">Heterooctamer of four alpha and four beta subunits.</text>
</comment>
<keyword evidence="1 9" id="KW-0963">Cytoplasm</keyword>
<comment type="pathway">
    <text evidence="9">Cofactor biosynthesis; (R)-pantothenate biosynthesis; beta-alanine from L-aspartate: step 1/1.</text>
</comment>
<evidence type="ECO:0000256" key="10">
    <source>
        <dbReference type="PIRSR" id="PIRSR006246-1"/>
    </source>
</evidence>
<dbReference type="EMBL" id="CU466930">
    <property type="protein sequence ID" value="CAO80944.1"/>
    <property type="molecule type" value="Genomic_DNA"/>
</dbReference>
<dbReference type="Pfam" id="PF02261">
    <property type="entry name" value="Asp_decarbox"/>
    <property type="match status" value="1"/>
</dbReference>
<dbReference type="GO" id="GO:0004068">
    <property type="term" value="F:aspartate 1-decarboxylase activity"/>
    <property type="evidence" value="ECO:0007669"/>
    <property type="project" value="UniProtKB-UniRule"/>
</dbReference>
<dbReference type="eggNOG" id="COG0853">
    <property type="taxonomic scope" value="Bacteria"/>
</dbReference>
<gene>
    <name evidence="9 14" type="primary">panD</name>
    <name evidence="14" type="ordered locus">CLOAM1081</name>
</gene>
<evidence type="ECO:0000256" key="2">
    <source>
        <dbReference type="ARBA" id="ARBA00022655"/>
    </source>
</evidence>
<feature type="active site" description="Schiff-base intermediate with substrate; via pyruvic acid" evidence="9 10">
    <location>
        <position position="25"/>
    </location>
</feature>
<feature type="modified residue" description="Pyruvic acid (Ser)" evidence="9 12">
    <location>
        <position position="25"/>
    </location>
</feature>
<evidence type="ECO:0000256" key="9">
    <source>
        <dbReference type="HAMAP-Rule" id="MF_00446"/>
    </source>
</evidence>
<comment type="similarity">
    <text evidence="9">Belongs to the PanD family.</text>
</comment>
<evidence type="ECO:0000256" key="4">
    <source>
        <dbReference type="ARBA" id="ARBA00022813"/>
    </source>
</evidence>
<protein>
    <recommendedName>
        <fullName evidence="9">Aspartate 1-decarboxylase</fullName>
        <ecNumber evidence="9">4.1.1.11</ecNumber>
    </recommendedName>
    <alternativeName>
        <fullName evidence="9">Aspartate alpha-decarboxylase</fullName>
    </alternativeName>
    <component>
        <recommendedName>
            <fullName evidence="9">Aspartate 1-decarboxylase beta chain</fullName>
        </recommendedName>
    </component>
    <component>
        <recommendedName>
            <fullName evidence="9">Aspartate 1-decarboxylase alpha chain</fullName>
        </recommendedName>
    </component>
</protein>
<evidence type="ECO:0000256" key="6">
    <source>
        <dbReference type="ARBA" id="ARBA00023239"/>
    </source>
</evidence>
<dbReference type="GO" id="GO:0005829">
    <property type="term" value="C:cytosol"/>
    <property type="evidence" value="ECO:0007669"/>
    <property type="project" value="TreeGrafter"/>
</dbReference>
<keyword evidence="4 9" id="KW-0068">Autocatalytic cleavage</keyword>
<dbReference type="HAMAP" id="MF_00446">
    <property type="entry name" value="PanD"/>
    <property type="match status" value="1"/>
</dbReference>
<keyword evidence="7 9" id="KW-0704">Schiff base</keyword>
<evidence type="ECO:0000313" key="14">
    <source>
        <dbReference type="EMBL" id="CAO80944.1"/>
    </source>
</evidence>
<keyword evidence="3 9" id="KW-0210">Decarboxylase</keyword>
<comment type="PTM">
    <text evidence="9 12">Is synthesized initially as an inactive proenzyme, which is activated by self-cleavage at a specific serine bond to produce a beta-subunit with a hydroxyl group at its C-terminus and an alpha-subunit with a pyruvoyl group at its N-terminus.</text>
</comment>
<comment type="subcellular location">
    <subcellularLocation>
        <location evidence="9">Cytoplasm</location>
    </subcellularLocation>
</comment>
<keyword evidence="5 9" id="KW-0865">Zymogen</keyword>
<dbReference type="InterPro" id="IPR009010">
    <property type="entry name" value="Asp_de-COase-like_dom_sf"/>
</dbReference>
<dbReference type="UniPathway" id="UPA00028">
    <property type="reaction ID" value="UER00002"/>
</dbReference>
<evidence type="ECO:0000256" key="1">
    <source>
        <dbReference type="ARBA" id="ARBA00022490"/>
    </source>
</evidence>
<dbReference type="PANTHER" id="PTHR21012">
    <property type="entry name" value="ASPARTATE 1-DECARBOXYLASE"/>
    <property type="match status" value="1"/>
</dbReference>
<feature type="chain" id="PRO_5013997359" description="Aspartate 1-decarboxylase alpha chain" evidence="9 13">
    <location>
        <begin position="25"/>
        <end position="118"/>
    </location>
</feature>
<dbReference type="GO" id="GO:0015940">
    <property type="term" value="P:pantothenate biosynthetic process"/>
    <property type="evidence" value="ECO:0007669"/>
    <property type="project" value="UniProtKB-UniRule"/>
</dbReference>
<evidence type="ECO:0000256" key="5">
    <source>
        <dbReference type="ARBA" id="ARBA00023145"/>
    </source>
</evidence>
<reference evidence="14 15" key="1">
    <citation type="journal article" date="2008" name="J. Bacteriol.">
        <title>'Candidatus Cloacamonas acidaminovorans': genome sequence reconstruction provides a first glimpse of a new bacterial division.</title>
        <authorList>
            <person name="Pelletier E."/>
            <person name="Kreimeyer A."/>
            <person name="Bocs S."/>
            <person name="Rouy Z."/>
            <person name="Gyapay G."/>
            <person name="Chouari R."/>
            <person name="Riviere D."/>
            <person name="Ganesan A."/>
            <person name="Daegelen P."/>
            <person name="Sghir A."/>
            <person name="Cohen G.N."/>
            <person name="Medigue C."/>
            <person name="Weissenbach J."/>
            <person name="Le Paslier D."/>
        </authorList>
    </citation>
    <scope>NUCLEOTIDE SEQUENCE [LARGE SCALE GENOMIC DNA]</scope>
    <source>
        <strain evidence="15">Evry</strain>
    </source>
</reference>
<dbReference type="Proteomes" id="UP000002019">
    <property type="component" value="Chromosome"/>
</dbReference>
<keyword evidence="15" id="KW-1185">Reference proteome</keyword>
<comment type="catalytic activity">
    <reaction evidence="9">
        <text>L-aspartate + H(+) = beta-alanine + CO2</text>
        <dbReference type="Rhea" id="RHEA:19497"/>
        <dbReference type="ChEBI" id="CHEBI:15378"/>
        <dbReference type="ChEBI" id="CHEBI:16526"/>
        <dbReference type="ChEBI" id="CHEBI:29991"/>
        <dbReference type="ChEBI" id="CHEBI:57966"/>
        <dbReference type="EC" id="4.1.1.11"/>
    </reaction>
</comment>
<evidence type="ECO:0000256" key="7">
    <source>
        <dbReference type="ARBA" id="ARBA00023270"/>
    </source>
</evidence>
<dbReference type="NCBIfam" id="TIGR00223">
    <property type="entry name" value="panD"/>
    <property type="match status" value="1"/>
</dbReference>